<proteinExistence type="inferred from homology"/>
<dbReference type="EMBL" id="SKBQ01000122">
    <property type="protein sequence ID" value="TPX18054.1"/>
    <property type="molecule type" value="Genomic_DNA"/>
</dbReference>
<dbReference type="RefSeq" id="XP_030999765.1">
    <property type="nucleotide sequence ID" value="XM_031134651.1"/>
</dbReference>
<dbReference type="SUPFAM" id="SSF51735">
    <property type="entry name" value="NAD(P)-binding Rossmann-fold domains"/>
    <property type="match status" value="1"/>
</dbReference>
<dbReference type="STRING" id="1093900.A0A507BGZ1"/>
<comment type="caution">
    <text evidence="3">The sequence shown here is derived from an EMBL/GenBank/DDBJ whole genome shotgun (WGS) entry which is preliminary data.</text>
</comment>
<dbReference type="AlphaFoldDB" id="A0A507BGZ1"/>
<dbReference type="PRINTS" id="PR00081">
    <property type="entry name" value="GDHRDH"/>
</dbReference>
<evidence type="ECO:0000256" key="2">
    <source>
        <dbReference type="ARBA" id="ARBA00023002"/>
    </source>
</evidence>
<dbReference type="InterPro" id="IPR036291">
    <property type="entry name" value="NAD(P)-bd_dom_sf"/>
</dbReference>
<dbReference type="GeneID" id="41979320"/>
<comment type="similarity">
    <text evidence="1">Belongs to the short-chain dehydrogenases/reductases (SDR) family.</text>
</comment>
<evidence type="ECO:0000256" key="1">
    <source>
        <dbReference type="ARBA" id="ARBA00006484"/>
    </source>
</evidence>
<dbReference type="PANTHER" id="PTHR24320:SF152">
    <property type="entry name" value="SHORT-CHAIN DEHYDROGENASE_REDUCTASE FAMILY PROTEIN"/>
    <property type="match status" value="1"/>
</dbReference>
<dbReference type="InParanoid" id="A0A507BGZ1"/>
<dbReference type="Pfam" id="PF00106">
    <property type="entry name" value="adh_short"/>
    <property type="match status" value="1"/>
</dbReference>
<sequence length="347" mass="37983">MSPAKGTIVVTGANGGLGSAISKQIAQSTELSEHHGVFIVRNSQTATTLNGILAKAKPNFNHDVVSIDLSSLASVRAGAKTINTRVANGSLPPIRALILSAGWQELETQTFTDDGYDMTFQVNYLSHFLLVLLLLQSLDKENGRIVIVSGMNHDTTDKRMDGTGIYKEEKWQTLYTTTEALAKGTWSTPADDPSSKSGQRRYGAAHLLEVMFMRELQKRLNADPVLSKIGVLGLDPGAMPTDICRREGFLIRVIAMKVIMPLFAPISDMTQTNGFLRTTSKSASDALRLAFDTETLGEHPKDVFVNGTEPWPVSKEAQSEKNLETLWKDSLVYAKVEEGETALVNWK</sequence>
<dbReference type="InterPro" id="IPR002347">
    <property type="entry name" value="SDR_fam"/>
</dbReference>
<dbReference type="GO" id="GO:0016491">
    <property type="term" value="F:oxidoreductase activity"/>
    <property type="evidence" value="ECO:0007669"/>
    <property type="project" value="UniProtKB-KW"/>
</dbReference>
<dbReference type="Proteomes" id="UP000319257">
    <property type="component" value="Unassembled WGS sequence"/>
</dbReference>
<evidence type="ECO:0000313" key="4">
    <source>
        <dbReference type="Proteomes" id="UP000319257"/>
    </source>
</evidence>
<keyword evidence="2" id="KW-0560">Oxidoreductase</keyword>
<evidence type="ECO:0000313" key="3">
    <source>
        <dbReference type="EMBL" id="TPX18054.1"/>
    </source>
</evidence>
<keyword evidence="4" id="KW-1185">Reference proteome</keyword>
<accession>A0A507BGZ1</accession>
<dbReference type="PANTHER" id="PTHR24320">
    <property type="entry name" value="RETINOL DEHYDROGENASE"/>
    <property type="match status" value="1"/>
</dbReference>
<reference evidence="3 4" key="1">
    <citation type="submission" date="2019-06" db="EMBL/GenBank/DDBJ databases">
        <title>Draft genome sequence of the filamentous fungus Phialemoniopsis curvata isolated from diesel fuel.</title>
        <authorList>
            <person name="Varaljay V.A."/>
            <person name="Lyon W.J."/>
            <person name="Crouch A.L."/>
            <person name="Drake C.E."/>
            <person name="Hollomon J.M."/>
            <person name="Nadeau L.J."/>
            <person name="Nunn H.S."/>
            <person name="Stevenson B.S."/>
            <person name="Bojanowski C.L."/>
            <person name="Crookes-Goodson W.J."/>
        </authorList>
    </citation>
    <scope>NUCLEOTIDE SEQUENCE [LARGE SCALE GENOMIC DNA]</scope>
    <source>
        <strain evidence="3 4">D216</strain>
    </source>
</reference>
<gene>
    <name evidence="3" type="ORF">E0L32_011873</name>
</gene>
<dbReference type="Gene3D" id="3.40.50.720">
    <property type="entry name" value="NAD(P)-binding Rossmann-like Domain"/>
    <property type="match status" value="1"/>
</dbReference>
<dbReference type="OrthoDB" id="191139at2759"/>
<protein>
    <submittedName>
        <fullName evidence="3">Uncharacterized protein</fullName>
    </submittedName>
</protein>
<name>A0A507BGZ1_9PEZI</name>
<organism evidence="3 4">
    <name type="scientific">Thyridium curvatum</name>
    <dbReference type="NCBI Taxonomy" id="1093900"/>
    <lineage>
        <taxon>Eukaryota</taxon>
        <taxon>Fungi</taxon>
        <taxon>Dikarya</taxon>
        <taxon>Ascomycota</taxon>
        <taxon>Pezizomycotina</taxon>
        <taxon>Sordariomycetes</taxon>
        <taxon>Sordariomycetidae</taxon>
        <taxon>Thyridiales</taxon>
        <taxon>Thyridiaceae</taxon>
        <taxon>Thyridium</taxon>
    </lineage>
</organism>